<dbReference type="PROSITE" id="PS51257">
    <property type="entry name" value="PROKAR_LIPOPROTEIN"/>
    <property type="match status" value="1"/>
</dbReference>
<keyword evidence="8" id="KW-1185">Reference proteome</keyword>
<reference evidence="8" key="1">
    <citation type="submission" date="2020-01" db="EMBL/GenBank/DDBJ databases">
        <title>'Steroidobacter agaridevorans' sp. nov., agar-degrading bacteria isolated from rhizosphere soils.</title>
        <authorList>
            <person name="Ikenaga M."/>
            <person name="Kataoka M."/>
            <person name="Murouchi A."/>
            <person name="Katsuragi S."/>
            <person name="Sakai M."/>
        </authorList>
    </citation>
    <scope>NUCLEOTIDE SEQUENCE [LARGE SCALE GENOMIC DNA]</scope>
    <source>
        <strain evidence="8">YU21-B</strain>
    </source>
</reference>
<evidence type="ECO:0000256" key="1">
    <source>
        <dbReference type="ARBA" id="ARBA00001931"/>
    </source>
</evidence>
<dbReference type="CDD" id="cd10280">
    <property type="entry name" value="PQQ_mGDH"/>
    <property type="match status" value="1"/>
</dbReference>
<dbReference type="GO" id="GO:0016020">
    <property type="term" value="C:membrane"/>
    <property type="evidence" value="ECO:0007669"/>
    <property type="project" value="InterPro"/>
</dbReference>
<proteinExistence type="inferred from homology"/>
<feature type="signal peptide" evidence="5">
    <location>
        <begin position="1"/>
        <end position="24"/>
    </location>
</feature>
<dbReference type="PANTHER" id="PTHR32303:SF4">
    <property type="entry name" value="QUINOPROTEIN GLUCOSE DEHYDROGENASE"/>
    <property type="match status" value="1"/>
</dbReference>
<dbReference type="InterPro" id="IPR017511">
    <property type="entry name" value="PQQ_mDH"/>
</dbReference>
<feature type="chain" id="PRO_5032568786" evidence="5">
    <location>
        <begin position="25"/>
        <end position="635"/>
    </location>
</feature>
<dbReference type="InterPro" id="IPR002372">
    <property type="entry name" value="PQQ_rpt_dom"/>
</dbReference>
<dbReference type="PANTHER" id="PTHR32303">
    <property type="entry name" value="QUINOPROTEIN ALCOHOL DEHYDROGENASE (CYTOCHROME C)"/>
    <property type="match status" value="1"/>
</dbReference>
<dbReference type="Gene3D" id="2.140.10.10">
    <property type="entry name" value="Quinoprotein alcohol dehydrogenase-like superfamily"/>
    <property type="match status" value="2"/>
</dbReference>
<name>A0A829YAZ4_9GAMM</name>
<sequence length="635" mass="68677">MKRTIVIAAAGALMTACTSAPVSVDWPTYHRDAGGTRFSPLDQITPANVSKLQVAWTYHMKPPSATPTPAPQPPSSDAGDEIPMRRSRFIPSEATPLVVNGRMFLSTPYGRVVALDPDNGSELWVYELPNHDQPSTRGVEYWPGVDAAEPAIFFGTRSGKLIKLSAATGKPIASFGKDGLLDMKTPEVMNGAPRAPLGMSSPPLTYKNLVITGSRVQETPSLGAAGDVRAWDARTGQLVWTFHTVPRPGEFGHDTWAGDSWRNRSGVNVWTSLVLDAERGIVYLPVGAPAFDRWGGDREGANLFSNSIVAVEAATGKYLWHFQTVHHDIWDLDLPAATLVDVKKNGKTIPAIAVMNKTAMLFLLDRVTGKPIYEIKEVPVPTQTDIPDETPWPTQPMPVAPPPLAQLEFKTSDLANLTPEHRAYCEQLIREKNIVESRAFQPLRGDSAVASFPGSLGGVDWGGGAFDARLGYFVVNINELASPQQLAKRPDGSWGLKDGYVYFWNHETRLPCQQPPWGSLVAVDVNTGTIAWRSTLGVSDNLPDHLKNTGRISAGGPILTASGLTFIGATDDNRIRAFDTRTGAELWTFKLPASIYATPITYRGKGGKQFVAAVNTGGFAGSPVESDTVTTFALP</sequence>
<dbReference type="EMBL" id="BLJN01000002">
    <property type="protein sequence ID" value="GFE80101.1"/>
    <property type="molecule type" value="Genomic_DNA"/>
</dbReference>
<dbReference type="SUPFAM" id="SSF50998">
    <property type="entry name" value="Quinoprotein alcohol dehydrogenase-like"/>
    <property type="match status" value="1"/>
</dbReference>
<evidence type="ECO:0000259" key="6">
    <source>
        <dbReference type="Pfam" id="PF01011"/>
    </source>
</evidence>
<dbReference type="GO" id="GO:0008876">
    <property type="term" value="F:quinoprotein glucose dehydrogenase activity"/>
    <property type="evidence" value="ECO:0007669"/>
    <property type="project" value="TreeGrafter"/>
</dbReference>
<feature type="compositionally biased region" description="Pro residues" evidence="4">
    <location>
        <begin position="64"/>
        <end position="74"/>
    </location>
</feature>
<comment type="cofactor">
    <cofactor evidence="1">
        <name>pyrroloquinoline quinone</name>
        <dbReference type="ChEBI" id="CHEBI:58442"/>
    </cofactor>
</comment>
<accession>A0A829YAZ4</accession>
<comment type="caution">
    <text evidence="7">The sequence shown here is derived from an EMBL/GenBank/DDBJ whole genome shotgun (WGS) entry which is preliminary data.</text>
</comment>
<organism evidence="7 8">
    <name type="scientific">Steroidobacter agaridevorans</name>
    <dbReference type="NCBI Taxonomy" id="2695856"/>
    <lineage>
        <taxon>Bacteria</taxon>
        <taxon>Pseudomonadati</taxon>
        <taxon>Pseudomonadota</taxon>
        <taxon>Gammaproteobacteria</taxon>
        <taxon>Steroidobacterales</taxon>
        <taxon>Steroidobacteraceae</taxon>
        <taxon>Steroidobacter</taxon>
    </lineage>
</organism>
<evidence type="ECO:0000256" key="3">
    <source>
        <dbReference type="ARBA" id="ARBA00023002"/>
    </source>
</evidence>
<feature type="domain" description="Pyrrolo-quinoline quinone repeat" evidence="6">
    <location>
        <begin position="26"/>
        <end position="611"/>
    </location>
</feature>
<evidence type="ECO:0000313" key="7">
    <source>
        <dbReference type="EMBL" id="GFE80101.1"/>
    </source>
</evidence>
<evidence type="ECO:0000256" key="5">
    <source>
        <dbReference type="SAM" id="SignalP"/>
    </source>
</evidence>
<dbReference type="Proteomes" id="UP000445000">
    <property type="component" value="Unassembled WGS sequence"/>
</dbReference>
<dbReference type="SMART" id="SM00564">
    <property type="entry name" value="PQQ"/>
    <property type="match status" value="5"/>
</dbReference>
<dbReference type="InterPro" id="IPR018391">
    <property type="entry name" value="PQQ_b-propeller_rpt"/>
</dbReference>
<dbReference type="InterPro" id="IPR011047">
    <property type="entry name" value="Quinoprotein_ADH-like_sf"/>
</dbReference>
<evidence type="ECO:0000313" key="8">
    <source>
        <dbReference type="Proteomes" id="UP000445000"/>
    </source>
</evidence>
<comment type="similarity">
    <text evidence="2">Belongs to the bacterial PQQ dehydrogenase family.</text>
</comment>
<dbReference type="RefSeq" id="WP_161811829.1">
    <property type="nucleotide sequence ID" value="NZ_BLJN01000002.1"/>
</dbReference>
<evidence type="ECO:0000256" key="2">
    <source>
        <dbReference type="ARBA" id="ARBA00008156"/>
    </source>
</evidence>
<feature type="region of interest" description="Disordered" evidence="4">
    <location>
        <begin position="60"/>
        <end position="82"/>
    </location>
</feature>
<dbReference type="Pfam" id="PF01011">
    <property type="entry name" value="PQQ"/>
    <property type="match status" value="1"/>
</dbReference>
<keyword evidence="3" id="KW-0560">Oxidoreductase</keyword>
<gene>
    <name evidence="7" type="ORF">GCM10011487_21010</name>
</gene>
<dbReference type="GO" id="GO:0048038">
    <property type="term" value="F:quinone binding"/>
    <property type="evidence" value="ECO:0007669"/>
    <property type="project" value="InterPro"/>
</dbReference>
<protein>
    <submittedName>
        <fullName evidence="7">Glucose dehydrogenase</fullName>
    </submittedName>
</protein>
<keyword evidence="5" id="KW-0732">Signal</keyword>
<dbReference type="AlphaFoldDB" id="A0A829YAZ4"/>
<evidence type="ECO:0000256" key="4">
    <source>
        <dbReference type="SAM" id="MobiDB-lite"/>
    </source>
</evidence>